<dbReference type="RefSeq" id="XP_007741659.1">
    <property type="nucleotide sequence ID" value="XM_007743469.1"/>
</dbReference>
<evidence type="ECO:0000313" key="2">
    <source>
        <dbReference type="EMBL" id="EXJ74559.1"/>
    </source>
</evidence>
<evidence type="ECO:0000313" key="3">
    <source>
        <dbReference type="Proteomes" id="UP000019471"/>
    </source>
</evidence>
<name>W9XWC3_9EURO</name>
<organism evidence="2 3">
    <name type="scientific">Cladophialophora psammophila CBS 110553</name>
    <dbReference type="NCBI Taxonomy" id="1182543"/>
    <lineage>
        <taxon>Eukaryota</taxon>
        <taxon>Fungi</taxon>
        <taxon>Dikarya</taxon>
        <taxon>Ascomycota</taxon>
        <taxon>Pezizomycotina</taxon>
        <taxon>Eurotiomycetes</taxon>
        <taxon>Chaetothyriomycetidae</taxon>
        <taxon>Chaetothyriales</taxon>
        <taxon>Herpotrichiellaceae</taxon>
        <taxon>Cladophialophora</taxon>
    </lineage>
</organism>
<protein>
    <submittedName>
        <fullName evidence="2">Uncharacterized protein</fullName>
    </submittedName>
</protein>
<accession>W9XWC3</accession>
<feature type="region of interest" description="Disordered" evidence="1">
    <location>
        <begin position="1"/>
        <end position="79"/>
    </location>
</feature>
<dbReference type="OrthoDB" id="648861at2759"/>
<feature type="compositionally biased region" description="Polar residues" evidence="1">
    <location>
        <begin position="67"/>
        <end position="79"/>
    </location>
</feature>
<comment type="caution">
    <text evidence="2">The sequence shown here is derived from an EMBL/GenBank/DDBJ whole genome shotgun (WGS) entry which is preliminary data.</text>
</comment>
<feature type="compositionally biased region" description="Polar residues" evidence="1">
    <location>
        <begin position="11"/>
        <end position="23"/>
    </location>
</feature>
<dbReference type="STRING" id="1182543.W9XWC3"/>
<reference evidence="2 3" key="1">
    <citation type="submission" date="2013-03" db="EMBL/GenBank/DDBJ databases">
        <title>The Genome Sequence of Cladophialophora psammophila CBS 110553.</title>
        <authorList>
            <consortium name="The Broad Institute Genomics Platform"/>
            <person name="Cuomo C."/>
            <person name="de Hoog S."/>
            <person name="Gorbushina A."/>
            <person name="Walker B."/>
            <person name="Young S.K."/>
            <person name="Zeng Q."/>
            <person name="Gargeya S."/>
            <person name="Fitzgerald M."/>
            <person name="Haas B."/>
            <person name="Abouelleil A."/>
            <person name="Allen A.W."/>
            <person name="Alvarado L."/>
            <person name="Arachchi H.M."/>
            <person name="Berlin A.M."/>
            <person name="Chapman S.B."/>
            <person name="Gainer-Dewar J."/>
            <person name="Goldberg J."/>
            <person name="Griggs A."/>
            <person name="Gujja S."/>
            <person name="Hansen M."/>
            <person name="Howarth C."/>
            <person name="Imamovic A."/>
            <person name="Ireland A."/>
            <person name="Larimer J."/>
            <person name="McCowan C."/>
            <person name="Murphy C."/>
            <person name="Pearson M."/>
            <person name="Poon T.W."/>
            <person name="Priest M."/>
            <person name="Roberts A."/>
            <person name="Saif S."/>
            <person name="Shea T."/>
            <person name="Sisk P."/>
            <person name="Sykes S."/>
            <person name="Wortman J."/>
            <person name="Nusbaum C."/>
            <person name="Birren B."/>
        </authorList>
    </citation>
    <scope>NUCLEOTIDE SEQUENCE [LARGE SCALE GENOMIC DNA]</scope>
    <source>
        <strain evidence="2 3">CBS 110553</strain>
    </source>
</reference>
<dbReference type="HOGENOM" id="CLU_030887_0_0_1"/>
<gene>
    <name evidence="2" type="ORF">A1O5_02855</name>
</gene>
<keyword evidence="3" id="KW-1185">Reference proteome</keyword>
<proteinExistence type="predicted"/>
<sequence>MAAFDDPQVSPFGTDNAWSQSTFDVAPRGRLEQSTEFPTPDQNLDPLFVPEPATESSSSGLRDDYGNIQQNNVPGSTSTAVADQGSFSHFLDKVEFPFISPFDGGNWTRTKRYMAKLSLRSTAIATAISAVEALYEAEEHGQETTSAIALYYVAKAELARMLRLPLPDLELTFVAISLLSCFEAVSQEDTVPITMKGEGPFIIKLERWIQERPWPPVVCRIEVWLKLLHVRALHLGGGGFLSAKVCHLLSHNTVPVPSLIFLDQEPPPTSILYDSLTSPLFEFYIQTQQIGTAICGLNRHHRSRGTLTDENEVDHTASKIRKQLILLHQQAPSLLRLGREELQSVVPASLLDQLSMLIDLCNAAYQIEIVDLGRAHGKWLTPTREAQEAMQRVRQIVDENVSRNNDAVNPGFIWPIFFYALEADREGGTWAVQMLQRVRKPTYHTDFMARFLDGVLELQRRIVERVDCRYFCTQKFGIAPPYI</sequence>
<dbReference type="GeneID" id="19187586"/>
<evidence type="ECO:0000256" key="1">
    <source>
        <dbReference type="SAM" id="MobiDB-lite"/>
    </source>
</evidence>
<dbReference type="EMBL" id="AMGX01000003">
    <property type="protein sequence ID" value="EXJ74559.1"/>
    <property type="molecule type" value="Genomic_DNA"/>
</dbReference>
<dbReference type="Proteomes" id="UP000019471">
    <property type="component" value="Unassembled WGS sequence"/>
</dbReference>
<dbReference type="AlphaFoldDB" id="W9XWC3"/>